<keyword evidence="2" id="KW-1185">Reference proteome</keyword>
<proteinExistence type="predicted"/>
<protein>
    <submittedName>
        <fullName evidence="1">Uncharacterized protein</fullName>
    </submittedName>
</protein>
<reference evidence="1 2" key="1">
    <citation type="journal article" date="2019" name="Nat. Ecol. Evol.">
        <title>Megaphylogeny resolves global patterns of mushroom evolution.</title>
        <authorList>
            <person name="Varga T."/>
            <person name="Krizsan K."/>
            <person name="Foldi C."/>
            <person name="Dima B."/>
            <person name="Sanchez-Garcia M."/>
            <person name="Sanchez-Ramirez S."/>
            <person name="Szollosi G.J."/>
            <person name="Szarkandi J.G."/>
            <person name="Papp V."/>
            <person name="Albert L."/>
            <person name="Andreopoulos W."/>
            <person name="Angelini C."/>
            <person name="Antonin V."/>
            <person name="Barry K.W."/>
            <person name="Bougher N.L."/>
            <person name="Buchanan P."/>
            <person name="Buyck B."/>
            <person name="Bense V."/>
            <person name="Catcheside P."/>
            <person name="Chovatia M."/>
            <person name="Cooper J."/>
            <person name="Damon W."/>
            <person name="Desjardin D."/>
            <person name="Finy P."/>
            <person name="Geml J."/>
            <person name="Haridas S."/>
            <person name="Hughes K."/>
            <person name="Justo A."/>
            <person name="Karasinski D."/>
            <person name="Kautmanova I."/>
            <person name="Kiss B."/>
            <person name="Kocsube S."/>
            <person name="Kotiranta H."/>
            <person name="LaButti K.M."/>
            <person name="Lechner B.E."/>
            <person name="Liimatainen K."/>
            <person name="Lipzen A."/>
            <person name="Lukacs Z."/>
            <person name="Mihaltcheva S."/>
            <person name="Morgado L.N."/>
            <person name="Niskanen T."/>
            <person name="Noordeloos M.E."/>
            <person name="Ohm R.A."/>
            <person name="Ortiz-Santana B."/>
            <person name="Ovrebo C."/>
            <person name="Racz N."/>
            <person name="Riley R."/>
            <person name="Savchenko A."/>
            <person name="Shiryaev A."/>
            <person name="Soop K."/>
            <person name="Spirin V."/>
            <person name="Szebenyi C."/>
            <person name="Tomsovsky M."/>
            <person name="Tulloss R.E."/>
            <person name="Uehling J."/>
            <person name="Grigoriev I.V."/>
            <person name="Vagvolgyi C."/>
            <person name="Papp T."/>
            <person name="Martin F.M."/>
            <person name="Miettinen O."/>
            <person name="Hibbett D.S."/>
            <person name="Nagy L.G."/>
        </authorList>
    </citation>
    <scope>NUCLEOTIDE SEQUENCE [LARGE SCALE GENOMIC DNA]</scope>
    <source>
        <strain evidence="1 2">OMC1185</strain>
    </source>
</reference>
<accession>A0A5C3MYE7</accession>
<dbReference type="Proteomes" id="UP000305948">
    <property type="component" value="Unassembled WGS sequence"/>
</dbReference>
<gene>
    <name evidence="1" type="ORF">OE88DRAFT_1809536</name>
</gene>
<organism evidence="1 2">
    <name type="scientific">Heliocybe sulcata</name>
    <dbReference type="NCBI Taxonomy" id="5364"/>
    <lineage>
        <taxon>Eukaryota</taxon>
        <taxon>Fungi</taxon>
        <taxon>Dikarya</taxon>
        <taxon>Basidiomycota</taxon>
        <taxon>Agaricomycotina</taxon>
        <taxon>Agaricomycetes</taxon>
        <taxon>Gloeophyllales</taxon>
        <taxon>Gloeophyllaceae</taxon>
        <taxon>Heliocybe</taxon>
    </lineage>
</organism>
<dbReference type="AlphaFoldDB" id="A0A5C3MYE7"/>
<feature type="non-terminal residue" evidence="1">
    <location>
        <position position="166"/>
    </location>
</feature>
<sequence>WLPLLASLLSRLLTRRLQSSLLNFLSTSLSPCLLCVAVASLVKRPLPVLAPASLGCVVRTLALARTRRTLVLLTKFVLLAAARPPPPRTRTRTVISSLTTRTLSLSRTKRISSSPSPSAKSTSWLLRDFPFLASCRIYSVQSRPEYDVETKHTRCSCSYPCTYAGR</sequence>
<name>A0A5C3MYE7_9AGAM</name>
<feature type="non-terminal residue" evidence="1">
    <location>
        <position position="1"/>
    </location>
</feature>
<evidence type="ECO:0000313" key="1">
    <source>
        <dbReference type="EMBL" id="TFK49196.1"/>
    </source>
</evidence>
<evidence type="ECO:0000313" key="2">
    <source>
        <dbReference type="Proteomes" id="UP000305948"/>
    </source>
</evidence>
<dbReference type="EMBL" id="ML213516">
    <property type="protein sequence ID" value="TFK49196.1"/>
    <property type="molecule type" value="Genomic_DNA"/>
</dbReference>